<keyword evidence="8 9" id="KW-0472">Membrane</keyword>
<organism evidence="11 12">
    <name type="scientific">Kandleria vitulina DSM 20405</name>
    <dbReference type="NCBI Taxonomy" id="1410657"/>
    <lineage>
        <taxon>Bacteria</taxon>
        <taxon>Bacillati</taxon>
        <taxon>Bacillota</taxon>
        <taxon>Erysipelotrichia</taxon>
        <taxon>Erysipelotrichales</taxon>
        <taxon>Coprobacillaceae</taxon>
        <taxon>Kandleria</taxon>
    </lineage>
</organism>
<dbReference type="CDD" id="cd06261">
    <property type="entry name" value="TM_PBP2"/>
    <property type="match status" value="1"/>
</dbReference>
<evidence type="ECO:0000256" key="8">
    <source>
        <dbReference type="ARBA" id="ARBA00023136"/>
    </source>
</evidence>
<feature type="domain" description="ABC transmembrane type-1" evidence="10">
    <location>
        <begin position="20"/>
        <end position="212"/>
    </location>
</feature>
<dbReference type="Pfam" id="PF00528">
    <property type="entry name" value="BPD_transp_1"/>
    <property type="match status" value="1"/>
</dbReference>
<dbReference type="Proteomes" id="UP000051841">
    <property type="component" value="Unassembled WGS sequence"/>
</dbReference>
<keyword evidence="6" id="KW-0029">Amino-acid transport</keyword>
<proteinExistence type="inferred from homology"/>
<dbReference type="PANTHER" id="PTHR30614">
    <property type="entry name" value="MEMBRANE COMPONENT OF AMINO ACID ABC TRANSPORTER"/>
    <property type="match status" value="1"/>
</dbReference>
<dbReference type="SUPFAM" id="SSF161098">
    <property type="entry name" value="MetI-like"/>
    <property type="match status" value="1"/>
</dbReference>
<dbReference type="AlphaFoldDB" id="A0A0R2HHV5"/>
<dbReference type="NCBIfam" id="TIGR01726">
    <property type="entry name" value="HEQRo_perm_3TM"/>
    <property type="match status" value="1"/>
</dbReference>
<dbReference type="RefSeq" id="WP_029070294.1">
    <property type="nucleotide sequence ID" value="NZ_JNKN01000005.1"/>
</dbReference>
<dbReference type="InterPro" id="IPR000515">
    <property type="entry name" value="MetI-like"/>
</dbReference>
<accession>A0A0R2HHV5</accession>
<dbReference type="GO" id="GO:0006865">
    <property type="term" value="P:amino acid transport"/>
    <property type="evidence" value="ECO:0007669"/>
    <property type="project" value="UniProtKB-KW"/>
</dbReference>
<dbReference type="InterPro" id="IPR035906">
    <property type="entry name" value="MetI-like_sf"/>
</dbReference>
<dbReference type="PROSITE" id="PS50928">
    <property type="entry name" value="ABC_TM1"/>
    <property type="match status" value="1"/>
</dbReference>
<evidence type="ECO:0000256" key="9">
    <source>
        <dbReference type="RuleBase" id="RU363032"/>
    </source>
</evidence>
<comment type="similarity">
    <text evidence="2">Belongs to the binding-protein-dependent transport system permease family. HisMQ subfamily.</text>
</comment>
<keyword evidence="5 9" id="KW-0812">Transmembrane</keyword>
<keyword evidence="4" id="KW-1003">Cell membrane</keyword>
<dbReference type="EMBL" id="JQBL01000002">
    <property type="protein sequence ID" value="KRN51318.1"/>
    <property type="molecule type" value="Genomic_DNA"/>
</dbReference>
<feature type="transmembrane region" description="Helical" evidence="9">
    <location>
        <begin position="56"/>
        <end position="79"/>
    </location>
</feature>
<sequence length="223" mass="24420">MNAFIEFLTLDNLTYMLFGLVWSVIYGVIVVLVGTILGIIGAALKISKHKVLQSIGGLYTTVFIGTPMMLQILFFAVALPQALSFTGMRFEPTTLGVVAMCLNAGAYQTELIRSGILGVDKGQWEATETLGLSYFQAMRYVILPQAFKRIIPPLISEFMTLIKDSSLLYNIGAIELTASASVLGSRSAGIMIPYLDAGIMYIVIYLILSRVEKMAERRLAVSD</sequence>
<evidence type="ECO:0000256" key="6">
    <source>
        <dbReference type="ARBA" id="ARBA00022970"/>
    </source>
</evidence>
<comment type="subcellular location">
    <subcellularLocation>
        <location evidence="1 9">Cell membrane</location>
        <topology evidence="1 9">Multi-pass membrane protein</topology>
    </subcellularLocation>
</comment>
<evidence type="ECO:0000313" key="12">
    <source>
        <dbReference type="Proteomes" id="UP000051841"/>
    </source>
</evidence>
<dbReference type="GO" id="GO:0022857">
    <property type="term" value="F:transmembrane transporter activity"/>
    <property type="evidence" value="ECO:0007669"/>
    <property type="project" value="InterPro"/>
</dbReference>
<evidence type="ECO:0000313" key="11">
    <source>
        <dbReference type="EMBL" id="KRN51318.1"/>
    </source>
</evidence>
<evidence type="ECO:0000256" key="7">
    <source>
        <dbReference type="ARBA" id="ARBA00022989"/>
    </source>
</evidence>
<evidence type="ECO:0000256" key="2">
    <source>
        <dbReference type="ARBA" id="ARBA00010072"/>
    </source>
</evidence>
<protein>
    <recommendedName>
        <fullName evidence="10">ABC transmembrane type-1 domain-containing protein</fullName>
    </recommendedName>
</protein>
<keyword evidence="3 9" id="KW-0813">Transport</keyword>
<name>A0A0R2HHV5_9FIRM</name>
<evidence type="ECO:0000256" key="5">
    <source>
        <dbReference type="ARBA" id="ARBA00022692"/>
    </source>
</evidence>
<feature type="transmembrane region" description="Helical" evidence="9">
    <location>
        <begin position="188"/>
        <end position="208"/>
    </location>
</feature>
<dbReference type="PATRIC" id="fig|1410657.5.peg.821"/>
<feature type="transmembrane region" description="Helical" evidence="9">
    <location>
        <begin position="20"/>
        <end position="44"/>
    </location>
</feature>
<dbReference type="Gene3D" id="1.10.3720.10">
    <property type="entry name" value="MetI-like"/>
    <property type="match status" value="1"/>
</dbReference>
<dbReference type="InterPro" id="IPR010065">
    <property type="entry name" value="AA_ABC_transptr_permease_3TM"/>
</dbReference>
<comment type="caution">
    <text evidence="11">The sequence shown here is derived from an EMBL/GenBank/DDBJ whole genome shotgun (WGS) entry which is preliminary data.</text>
</comment>
<dbReference type="InterPro" id="IPR043429">
    <property type="entry name" value="ArtM/GltK/GlnP/TcyL/YhdX-like"/>
</dbReference>
<evidence type="ECO:0000256" key="4">
    <source>
        <dbReference type="ARBA" id="ARBA00022475"/>
    </source>
</evidence>
<evidence type="ECO:0000256" key="1">
    <source>
        <dbReference type="ARBA" id="ARBA00004651"/>
    </source>
</evidence>
<dbReference type="PANTHER" id="PTHR30614:SF20">
    <property type="entry name" value="GLUTAMINE TRANSPORT SYSTEM PERMEASE PROTEIN GLNP"/>
    <property type="match status" value="1"/>
</dbReference>
<keyword evidence="7 9" id="KW-1133">Transmembrane helix</keyword>
<gene>
    <name evidence="11" type="ORF">IV49_GL000787</name>
</gene>
<reference evidence="11 12" key="1">
    <citation type="journal article" date="2015" name="Genome Announc.">
        <title>Expanding the biotechnology potential of lactobacilli through comparative genomics of 213 strains and associated genera.</title>
        <authorList>
            <person name="Sun Z."/>
            <person name="Harris H.M."/>
            <person name="McCann A."/>
            <person name="Guo C."/>
            <person name="Argimon S."/>
            <person name="Zhang W."/>
            <person name="Yang X."/>
            <person name="Jeffery I.B."/>
            <person name="Cooney J.C."/>
            <person name="Kagawa T.F."/>
            <person name="Liu W."/>
            <person name="Song Y."/>
            <person name="Salvetti E."/>
            <person name="Wrobel A."/>
            <person name="Rasinkangas P."/>
            <person name="Parkhill J."/>
            <person name="Rea M.C."/>
            <person name="O'Sullivan O."/>
            <person name="Ritari J."/>
            <person name="Douillard F.P."/>
            <person name="Paul Ross R."/>
            <person name="Yang R."/>
            <person name="Briner A.E."/>
            <person name="Felis G.E."/>
            <person name="de Vos W.M."/>
            <person name="Barrangou R."/>
            <person name="Klaenhammer T.R."/>
            <person name="Caufield P.W."/>
            <person name="Cui Y."/>
            <person name="Zhang H."/>
            <person name="O'Toole P.W."/>
        </authorList>
    </citation>
    <scope>NUCLEOTIDE SEQUENCE [LARGE SCALE GENOMIC DNA]</scope>
    <source>
        <strain evidence="11 12">DSM 20405</strain>
    </source>
</reference>
<dbReference type="GO" id="GO:0043190">
    <property type="term" value="C:ATP-binding cassette (ABC) transporter complex"/>
    <property type="evidence" value="ECO:0007669"/>
    <property type="project" value="InterPro"/>
</dbReference>
<evidence type="ECO:0000256" key="3">
    <source>
        <dbReference type="ARBA" id="ARBA00022448"/>
    </source>
</evidence>
<evidence type="ECO:0000259" key="10">
    <source>
        <dbReference type="PROSITE" id="PS50928"/>
    </source>
</evidence>
<keyword evidence="12" id="KW-1185">Reference proteome</keyword>